<reference evidence="4 5" key="1">
    <citation type="journal article" date="2018" name="Genome Biol. Evol.">
        <title>Multiple Roots of Fruiting Body Formation in Amoebozoa.</title>
        <authorList>
            <person name="Hillmann F."/>
            <person name="Forbes G."/>
            <person name="Novohradska S."/>
            <person name="Ferling I."/>
            <person name="Riege K."/>
            <person name="Groth M."/>
            <person name="Westermann M."/>
            <person name="Marz M."/>
            <person name="Spaller T."/>
            <person name="Winckler T."/>
            <person name="Schaap P."/>
            <person name="Glockner G."/>
        </authorList>
    </citation>
    <scope>NUCLEOTIDE SEQUENCE [LARGE SCALE GENOMIC DNA]</scope>
    <source>
        <strain evidence="4 5">Jena</strain>
    </source>
</reference>
<evidence type="ECO:0000256" key="2">
    <source>
        <dbReference type="ARBA" id="ARBA00023136"/>
    </source>
</evidence>
<dbReference type="Pfam" id="PF01103">
    <property type="entry name" value="Omp85"/>
    <property type="match status" value="1"/>
</dbReference>
<dbReference type="InParanoid" id="A0A2P6NNR5"/>
<protein>
    <submittedName>
        <fullName evidence="4">Mitochondrial protein</fullName>
    </submittedName>
</protein>
<evidence type="ECO:0000313" key="4">
    <source>
        <dbReference type="EMBL" id="PRP85582.1"/>
    </source>
</evidence>
<dbReference type="AlphaFoldDB" id="A0A2P6NNR5"/>
<comment type="caution">
    <text evidence="4">The sequence shown here is derived from an EMBL/GenBank/DDBJ whole genome shotgun (WGS) entry which is preliminary data.</text>
</comment>
<accession>A0A2P6NNR5</accession>
<name>A0A2P6NNR5_9EUKA</name>
<proteinExistence type="predicted"/>
<evidence type="ECO:0000259" key="3">
    <source>
        <dbReference type="Pfam" id="PF01103"/>
    </source>
</evidence>
<evidence type="ECO:0000313" key="5">
    <source>
        <dbReference type="Proteomes" id="UP000241769"/>
    </source>
</evidence>
<dbReference type="InterPro" id="IPR000184">
    <property type="entry name" value="Bac_surfAg_D15"/>
</dbReference>
<gene>
    <name evidence="4" type="ORF">PROFUN_06371</name>
</gene>
<sequence length="448" mass="49111">MSEDPRNNIETKVTGPTKIIQVKVHPGNSKPATVIALTQPLQEYLLEQTIAPEDVPLLQGLMYRTLSFYNQVWKDITWRVKILSPEHAFRLGWKPGDPHYGSMIIKPIDRMPWRLSAGAEFSNATGLQGQMTAGHINVLGSGETVTAKVVGRSHLELNFEKPELGRAYNAYGLTIKTGPSLDLAHPWTQRSTGASAYLTRGLAFMGRERFEYKCEARNFVPHMDAPLELRLSAGDSFLSSIKYSYLVDRRDSPITPTLGYAYKFACELAGLGGDVRFFRQVGALQYNYPLYPGGWSAGLAVRGETVLPLNDRLRASDKIWAGGPGFKAYGIGPSSRGKPLGGDVLGSVTANVRTPDFSEDVPIHLNGFVTATTLVDSGVTPTNLKGPAKQFVDPQHVRVFAGISLVVPFPQLGRVEVGISRPIKIESHDRLDRLPLTFSLSASFADIC</sequence>
<dbReference type="OrthoDB" id="1724197at2759"/>
<feature type="domain" description="Bacterial surface antigen (D15)" evidence="3">
    <location>
        <begin position="137"/>
        <end position="444"/>
    </location>
</feature>
<keyword evidence="5" id="KW-1185">Reference proteome</keyword>
<evidence type="ECO:0000256" key="1">
    <source>
        <dbReference type="ARBA" id="ARBA00004370"/>
    </source>
</evidence>
<dbReference type="Proteomes" id="UP000241769">
    <property type="component" value="Unassembled WGS sequence"/>
</dbReference>
<dbReference type="EMBL" id="MDYQ01000042">
    <property type="protein sequence ID" value="PRP85582.1"/>
    <property type="molecule type" value="Genomic_DNA"/>
</dbReference>
<dbReference type="Gene3D" id="2.40.160.50">
    <property type="entry name" value="membrane protein fhac: a member of the omp85/tpsb transporter family"/>
    <property type="match status" value="1"/>
</dbReference>
<organism evidence="4 5">
    <name type="scientific">Planoprotostelium fungivorum</name>
    <dbReference type="NCBI Taxonomy" id="1890364"/>
    <lineage>
        <taxon>Eukaryota</taxon>
        <taxon>Amoebozoa</taxon>
        <taxon>Evosea</taxon>
        <taxon>Variosea</taxon>
        <taxon>Cavosteliida</taxon>
        <taxon>Cavosteliaceae</taxon>
        <taxon>Planoprotostelium</taxon>
    </lineage>
</organism>
<comment type="subcellular location">
    <subcellularLocation>
        <location evidence="1">Membrane</location>
    </subcellularLocation>
</comment>
<keyword evidence="2" id="KW-0472">Membrane</keyword>
<dbReference type="GO" id="GO:0019867">
    <property type="term" value="C:outer membrane"/>
    <property type="evidence" value="ECO:0007669"/>
    <property type="project" value="InterPro"/>
</dbReference>
<dbReference type="STRING" id="1890364.A0A2P6NNR5"/>